<dbReference type="OrthoDB" id="862563at2"/>
<dbReference type="NCBIfam" id="TIGR04183">
    <property type="entry name" value="Por_Secre_tail"/>
    <property type="match status" value="1"/>
</dbReference>
<dbReference type="InterPro" id="IPR026444">
    <property type="entry name" value="Secre_tail"/>
</dbReference>
<name>A0A1M4VH18_9FLAO</name>
<dbReference type="EMBL" id="FQUX01000001">
    <property type="protein sequence ID" value="SHE68180.1"/>
    <property type="molecule type" value="Genomic_DNA"/>
</dbReference>
<keyword evidence="1" id="KW-0732">Signal</keyword>
<keyword evidence="4" id="KW-1185">Reference proteome</keyword>
<dbReference type="Pfam" id="PF18962">
    <property type="entry name" value="Por_Secre_tail"/>
    <property type="match status" value="1"/>
</dbReference>
<organism evidence="3 4">
    <name type="scientific">Arenibacter palladensis</name>
    <dbReference type="NCBI Taxonomy" id="237373"/>
    <lineage>
        <taxon>Bacteria</taxon>
        <taxon>Pseudomonadati</taxon>
        <taxon>Bacteroidota</taxon>
        <taxon>Flavobacteriia</taxon>
        <taxon>Flavobacteriales</taxon>
        <taxon>Flavobacteriaceae</taxon>
        <taxon>Arenibacter</taxon>
    </lineage>
</organism>
<feature type="domain" description="Secretion system C-terminal sorting" evidence="2">
    <location>
        <begin position="35"/>
        <end position="104"/>
    </location>
</feature>
<dbReference type="Proteomes" id="UP000184406">
    <property type="component" value="Unassembled WGS sequence"/>
</dbReference>
<evidence type="ECO:0000313" key="4">
    <source>
        <dbReference type="Proteomes" id="UP000184406"/>
    </source>
</evidence>
<dbReference type="RefSeq" id="WP_072860537.1">
    <property type="nucleotide sequence ID" value="NZ_FQUX01000001.1"/>
</dbReference>
<reference evidence="4" key="1">
    <citation type="submission" date="2016-11" db="EMBL/GenBank/DDBJ databases">
        <authorList>
            <person name="Varghese N."/>
            <person name="Submissions S."/>
        </authorList>
    </citation>
    <scope>NUCLEOTIDE SEQUENCE [LARGE SCALE GENOMIC DNA]</scope>
    <source>
        <strain evidence="4">DSM 17539</strain>
    </source>
</reference>
<sequence>MKQLYLVISLLFISISFGQDPKDNVGGGDIPGFKIYPNPVTNGRVYISTSLNAPKQIFIYDIFGSQVLETTIIGSELNVNDLDAGVYMLRVNEKNKIATRKLIIK</sequence>
<proteinExistence type="predicted"/>
<evidence type="ECO:0000259" key="2">
    <source>
        <dbReference type="Pfam" id="PF18962"/>
    </source>
</evidence>
<evidence type="ECO:0000256" key="1">
    <source>
        <dbReference type="ARBA" id="ARBA00022729"/>
    </source>
</evidence>
<accession>A0A1M4VH18</accession>
<gene>
    <name evidence="3" type="ORF">SAMN03080594_101972</name>
</gene>
<dbReference type="AlphaFoldDB" id="A0A1M4VH18"/>
<evidence type="ECO:0000313" key="3">
    <source>
        <dbReference type="EMBL" id="SHE68180.1"/>
    </source>
</evidence>
<protein>
    <submittedName>
        <fullName evidence="3">Por secretion system C-terminal sorting domain-containing protein</fullName>
    </submittedName>
</protein>